<gene>
    <name evidence="8" type="primary">purC</name>
    <name evidence="10" type="ORF">TSACC_21928</name>
</gene>
<dbReference type="AlphaFoldDB" id="A0A146G7N0"/>
<evidence type="ECO:0000256" key="8">
    <source>
        <dbReference type="HAMAP-Rule" id="MF_00137"/>
    </source>
</evidence>
<dbReference type="FunFam" id="3.30.470.20:FF:000015">
    <property type="entry name" value="Phosphoribosylaminoimidazole-succinocarboxamide synthase"/>
    <property type="match status" value="1"/>
</dbReference>
<keyword evidence="4 8" id="KW-0547">Nucleotide-binding</keyword>
<dbReference type="GO" id="GO:0004639">
    <property type="term" value="F:phosphoribosylaminoimidazolesuccinocarboxamide synthase activity"/>
    <property type="evidence" value="ECO:0007669"/>
    <property type="project" value="UniProtKB-UniRule"/>
</dbReference>
<dbReference type="InParanoid" id="A0A146G7N0"/>
<dbReference type="EC" id="6.3.2.6" evidence="8"/>
<proteinExistence type="inferred from homology"/>
<dbReference type="EMBL" id="BDCO01000002">
    <property type="protein sequence ID" value="GAT33511.1"/>
    <property type="molecule type" value="Genomic_DNA"/>
</dbReference>
<dbReference type="HAMAP" id="MF_00137">
    <property type="entry name" value="SAICAR_synth"/>
    <property type="match status" value="1"/>
</dbReference>
<dbReference type="OrthoDB" id="9801549at2"/>
<dbReference type="PANTHER" id="PTHR43700:SF1">
    <property type="entry name" value="PHOSPHORIBOSYLAMINOIMIDAZOLE-SUCCINOCARBOXAMIDE SYNTHASE"/>
    <property type="match status" value="1"/>
</dbReference>
<evidence type="ECO:0000256" key="4">
    <source>
        <dbReference type="ARBA" id="ARBA00022741"/>
    </source>
</evidence>
<evidence type="ECO:0000256" key="2">
    <source>
        <dbReference type="ARBA" id="ARBA00010190"/>
    </source>
</evidence>
<accession>A0A146G7N0</accession>
<reference evidence="11" key="1">
    <citation type="journal article" date="2017" name="Genome Announc.">
        <title>Draft Genome Sequence of Terrimicrobium sacchariphilum NM-5T, a Facultative Anaerobic Soil Bacterium of the Class Spartobacteria.</title>
        <authorList>
            <person name="Qiu Y.L."/>
            <person name="Tourlousse D.M."/>
            <person name="Matsuura N."/>
            <person name="Ohashi A."/>
            <person name="Sekiguchi Y."/>
        </authorList>
    </citation>
    <scope>NUCLEOTIDE SEQUENCE [LARGE SCALE GENOMIC DNA]</scope>
    <source>
        <strain evidence="11">NM-5</strain>
    </source>
</reference>
<dbReference type="NCBIfam" id="TIGR00081">
    <property type="entry name" value="purC"/>
    <property type="match status" value="1"/>
</dbReference>
<comment type="pathway">
    <text evidence="1 8">Purine metabolism; IMP biosynthesis via de novo pathway; 5-amino-1-(5-phospho-D-ribosyl)imidazole-4-carboxamide from 5-amino-1-(5-phospho-D-ribosyl)imidazole-4-carboxylate: step 1/2.</text>
</comment>
<dbReference type="Gene3D" id="3.30.470.20">
    <property type="entry name" value="ATP-grasp fold, B domain"/>
    <property type="match status" value="1"/>
</dbReference>
<comment type="catalytic activity">
    <reaction evidence="7 8">
        <text>5-amino-1-(5-phospho-D-ribosyl)imidazole-4-carboxylate + L-aspartate + ATP = (2S)-2-[5-amino-1-(5-phospho-beta-D-ribosyl)imidazole-4-carboxamido]succinate + ADP + phosphate + 2 H(+)</text>
        <dbReference type="Rhea" id="RHEA:22628"/>
        <dbReference type="ChEBI" id="CHEBI:15378"/>
        <dbReference type="ChEBI" id="CHEBI:29991"/>
        <dbReference type="ChEBI" id="CHEBI:30616"/>
        <dbReference type="ChEBI" id="CHEBI:43474"/>
        <dbReference type="ChEBI" id="CHEBI:58443"/>
        <dbReference type="ChEBI" id="CHEBI:77657"/>
        <dbReference type="ChEBI" id="CHEBI:456216"/>
        <dbReference type="EC" id="6.3.2.6"/>
    </reaction>
</comment>
<evidence type="ECO:0000313" key="11">
    <source>
        <dbReference type="Proteomes" id="UP000076023"/>
    </source>
</evidence>
<protein>
    <recommendedName>
        <fullName evidence="8">Phosphoribosylaminoimidazole-succinocarboxamide synthase</fullName>
        <ecNumber evidence="8">6.3.2.6</ecNumber>
    </recommendedName>
    <alternativeName>
        <fullName evidence="8">SAICAR synthetase</fullName>
    </alternativeName>
</protein>
<dbReference type="Gene3D" id="3.30.200.20">
    <property type="entry name" value="Phosphorylase Kinase, domain 1"/>
    <property type="match status" value="1"/>
</dbReference>
<dbReference type="SUPFAM" id="SSF56104">
    <property type="entry name" value="SAICAR synthase-like"/>
    <property type="match status" value="1"/>
</dbReference>
<dbReference type="InterPro" id="IPR028923">
    <property type="entry name" value="SAICAR_synt/ADE2_N"/>
</dbReference>
<dbReference type="UniPathway" id="UPA00074">
    <property type="reaction ID" value="UER00131"/>
</dbReference>
<dbReference type="STRING" id="690879.TSACC_21928"/>
<comment type="caution">
    <text evidence="10">The sequence shown here is derived from an EMBL/GenBank/DDBJ whole genome shotgun (WGS) entry which is preliminary data.</text>
</comment>
<comment type="similarity">
    <text evidence="2 8">Belongs to the SAICAR synthetase family.</text>
</comment>
<dbReference type="Pfam" id="PF01259">
    <property type="entry name" value="SAICAR_synt"/>
    <property type="match status" value="1"/>
</dbReference>
<dbReference type="CDD" id="cd01414">
    <property type="entry name" value="SAICAR_synt_Sc"/>
    <property type="match status" value="1"/>
</dbReference>
<dbReference type="PANTHER" id="PTHR43700">
    <property type="entry name" value="PHOSPHORIBOSYLAMINOIMIDAZOLE-SUCCINOCARBOXAMIDE SYNTHASE"/>
    <property type="match status" value="1"/>
</dbReference>
<keyword evidence="11" id="KW-1185">Reference proteome</keyword>
<evidence type="ECO:0000256" key="7">
    <source>
        <dbReference type="ARBA" id="ARBA00048475"/>
    </source>
</evidence>
<dbReference type="RefSeq" id="WP_075079238.1">
    <property type="nucleotide sequence ID" value="NZ_BDCO01000002.1"/>
</dbReference>
<dbReference type="GO" id="GO:0005524">
    <property type="term" value="F:ATP binding"/>
    <property type="evidence" value="ECO:0007669"/>
    <property type="project" value="UniProtKB-KW"/>
</dbReference>
<dbReference type="InterPro" id="IPR001636">
    <property type="entry name" value="SAICAR_synth"/>
</dbReference>
<keyword evidence="6 8" id="KW-0067">ATP-binding</keyword>
<organism evidence="10 11">
    <name type="scientific">Terrimicrobium sacchariphilum</name>
    <dbReference type="NCBI Taxonomy" id="690879"/>
    <lineage>
        <taxon>Bacteria</taxon>
        <taxon>Pseudomonadati</taxon>
        <taxon>Verrucomicrobiota</taxon>
        <taxon>Terrimicrobiia</taxon>
        <taxon>Terrimicrobiales</taxon>
        <taxon>Terrimicrobiaceae</taxon>
        <taxon>Terrimicrobium</taxon>
    </lineage>
</organism>
<dbReference type="GO" id="GO:0005737">
    <property type="term" value="C:cytoplasm"/>
    <property type="evidence" value="ECO:0007669"/>
    <property type="project" value="TreeGrafter"/>
</dbReference>
<evidence type="ECO:0000256" key="3">
    <source>
        <dbReference type="ARBA" id="ARBA00022598"/>
    </source>
</evidence>
<dbReference type="Proteomes" id="UP000076023">
    <property type="component" value="Unassembled WGS sequence"/>
</dbReference>
<evidence type="ECO:0000259" key="9">
    <source>
        <dbReference type="Pfam" id="PF01259"/>
    </source>
</evidence>
<keyword evidence="3 8" id="KW-0436">Ligase</keyword>
<evidence type="ECO:0000256" key="1">
    <source>
        <dbReference type="ARBA" id="ARBA00004672"/>
    </source>
</evidence>
<dbReference type="NCBIfam" id="NF010568">
    <property type="entry name" value="PRK13961.1"/>
    <property type="match status" value="1"/>
</dbReference>
<dbReference type="InterPro" id="IPR018236">
    <property type="entry name" value="SAICAR_synthetase_CS"/>
</dbReference>
<name>A0A146G7N0_TERSA</name>
<keyword evidence="5 8" id="KW-0658">Purine biosynthesis</keyword>
<dbReference type="PROSITE" id="PS01057">
    <property type="entry name" value="SAICAR_SYNTHETASE_1"/>
    <property type="match status" value="1"/>
</dbReference>
<feature type="domain" description="SAICAR synthetase/ADE2 N-terminal" evidence="9">
    <location>
        <begin position="14"/>
        <end position="264"/>
    </location>
</feature>
<dbReference type="GO" id="GO:0006189">
    <property type="term" value="P:'de novo' IMP biosynthetic process"/>
    <property type="evidence" value="ECO:0007669"/>
    <property type="project" value="UniProtKB-UniRule"/>
</dbReference>
<evidence type="ECO:0000256" key="6">
    <source>
        <dbReference type="ARBA" id="ARBA00022840"/>
    </source>
</evidence>
<dbReference type="FunCoup" id="A0A146G7N0">
    <property type="interactions" value="485"/>
</dbReference>
<evidence type="ECO:0000313" key="10">
    <source>
        <dbReference type="EMBL" id="GAT33511.1"/>
    </source>
</evidence>
<sequence>MDLLECSLPGIPKLRSGKVREVFDLGETLLFVATDRISAFDCILPNAIPHKGEVLTQISSFWFDKLDFVPNHVITSQFRQFPEILKPFEAELTGRSMIVRKASPLPVECVVRGHIAGSGWKEYQASGTICGHVLPPGLRQGDKLPEPLFTPATKAETGHDENITWKECRRILGDDVAHEVRDRSIELYEHGRAYAAQKGIIVADTKFEFGVFEDEILLIDEVLTPDSSRFWPEAEFAPGGSPPSFDKQFVRDYLETLDWDKQPPAPSLPADVITRTSEKYLEAFERLTGRSLFKAQ</sequence>
<evidence type="ECO:0000256" key="5">
    <source>
        <dbReference type="ARBA" id="ARBA00022755"/>
    </source>
</evidence>